<protein>
    <submittedName>
        <fullName evidence="1">Putative secreted protein</fullName>
    </submittedName>
</protein>
<dbReference type="AlphaFoldDB" id="A0A2M4B342"/>
<accession>A0A2M4B342</accession>
<reference evidence="1" key="1">
    <citation type="submission" date="2018-01" db="EMBL/GenBank/DDBJ databases">
        <title>An insight into the sialome of Amazonian anophelines.</title>
        <authorList>
            <person name="Ribeiro J.M."/>
            <person name="Scarpassa V."/>
            <person name="Calvo E."/>
        </authorList>
    </citation>
    <scope>NUCLEOTIDE SEQUENCE</scope>
    <source>
        <tissue evidence="1">Salivary glands</tissue>
    </source>
</reference>
<proteinExistence type="predicted"/>
<evidence type="ECO:0000313" key="1">
    <source>
        <dbReference type="EMBL" id="MBW47238.1"/>
    </source>
</evidence>
<sequence>MRSWSFATATTAAATAHGSGSTEKAGSRSGRRLFVRVERSEYIRFTPALEHRGRTEARLFSSLGNRKIDFLRIDGRHCPGVAVCDRLHEAILVD</sequence>
<organism evidence="1">
    <name type="scientific">Anopheles triannulatus</name>
    <dbReference type="NCBI Taxonomy" id="58253"/>
    <lineage>
        <taxon>Eukaryota</taxon>
        <taxon>Metazoa</taxon>
        <taxon>Ecdysozoa</taxon>
        <taxon>Arthropoda</taxon>
        <taxon>Hexapoda</taxon>
        <taxon>Insecta</taxon>
        <taxon>Pterygota</taxon>
        <taxon>Neoptera</taxon>
        <taxon>Endopterygota</taxon>
        <taxon>Diptera</taxon>
        <taxon>Nematocera</taxon>
        <taxon>Culicoidea</taxon>
        <taxon>Culicidae</taxon>
        <taxon>Anophelinae</taxon>
        <taxon>Anopheles</taxon>
    </lineage>
</organism>
<dbReference type="EMBL" id="GGFK01013917">
    <property type="protein sequence ID" value="MBW47238.1"/>
    <property type="molecule type" value="Transcribed_RNA"/>
</dbReference>
<name>A0A2M4B342_9DIPT</name>